<dbReference type="Pfam" id="PF00079">
    <property type="entry name" value="Serpin"/>
    <property type="match status" value="1"/>
</dbReference>
<dbReference type="PANTHER" id="PTHR11461">
    <property type="entry name" value="SERINE PROTEASE INHIBITOR, SERPIN"/>
    <property type="match status" value="1"/>
</dbReference>
<gene>
    <name evidence="4" type="ORF">PVAND_012648</name>
</gene>
<dbReference type="EMBL" id="JADBJN010000001">
    <property type="protein sequence ID" value="KAG5683362.1"/>
    <property type="molecule type" value="Genomic_DNA"/>
</dbReference>
<evidence type="ECO:0000256" key="1">
    <source>
        <dbReference type="ARBA" id="ARBA00022690"/>
    </source>
</evidence>
<sequence length="148" mass="16861">MIVVLPKRGLSLIDVINNISVYGIKTLLIELKKSKEENKNLEVEVHLPRFEINTSLNLKETLKDLEINEIFENTANLSGINYNYYVSSILHKTKINVDEKGSEAPTVTNLISANKVKFYANRPFIYFILDKATRLILFAGVFKNPAVF</sequence>
<dbReference type="InterPro" id="IPR042185">
    <property type="entry name" value="Serpin_sf_2"/>
</dbReference>
<comment type="caution">
    <text evidence="4">The sequence shown here is derived from an EMBL/GenBank/DDBJ whole genome shotgun (WGS) entry which is preliminary data.</text>
</comment>
<dbReference type="GO" id="GO:0005615">
    <property type="term" value="C:extracellular space"/>
    <property type="evidence" value="ECO:0007669"/>
    <property type="project" value="InterPro"/>
</dbReference>
<keyword evidence="5" id="KW-1185">Reference proteome</keyword>
<evidence type="ECO:0000313" key="5">
    <source>
        <dbReference type="Proteomes" id="UP001107558"/>
    </source>
</evidence>
<dbReference type="InterPro" id="IPR042178">
    <property type="entry name" value="Serpin_sf_1"/>
</dbReference>
<dbReference type="InterPro" id="IPR023795">
    <property type="entry name" value="Serpin_CS"/>
</dbReference>
<dbReference type="AlphaFoldDB" id="A0A9J6CM50"/>
<dbReference type="OrthoDB" id="9440847at2759"/>
<dbReference type="InterPro" id="IPR000215">
    <property type="entry name" value="Serpin_fam"/>
</dbReference>
<dbReference type="PANTHER" id="PTHR11461:SF367">
    <property type="entry name" value="GH21475P-RELATED"/>
    <property type="match status" value="1"/>
</dbReference>
<keyword evidence="1" id="KW-0646">Protease inhibitor</keyword>
<reference evidence="4" key="1">
    <citation type="submission" date="2021-03" db="EMBL/GenBank/DDBJ databases">
        <title>Chromosome level genome of the anhydrobiotic midge Polypedilum vanderplanki.</title>
        <authorList>
            <person name="Yoshida Y."/>
            <person name="Kikawada T."/>
            <person name="Gusev O."/>
        </authorList>
    </citation>
    <scope>NUCLEOTIDE SEQUENCE</scope>
    <source>
        <strain evidence="4">NIAS01</strain>
        <tissue evidence="4">Whole body or cell culture</tissue>
    </source>
</reference>
<dbReference type="Gene3D" id="3.30.497.10">
    <property type="entry name" value="Antithrombin, subunit I, domain 2"/>
    <property type="match status" value="1"/>
</dbReference>
<evidence type="ECO:0000313" key="4">
    <source>
        <dbReference type="EMBL" id="KAG5683362.1"/>
    </source>
</evidence>
<name>A0A9J6CM50_POLVA</name>
<evidence type="ECO:0000259" key="3">
    <source>
        <dbReference type="Pfam" id="PF00079"/>
    </source>
</evidence>
<dbReference type="InterPro" id="IPR036186">
    <property type="entry name" value="Serpin_sf"/>
</dbReference>
<dbReference type="GO" id="GO:0004867">
    <property type="term" value="F:serine-type endopeptidase inhibitor activity"/>
    <property type="evidence" value="ECO:0007669"/>
    <property type="project" value="UniProtKB-KW"/>
</dbReference>
<keyword evidence="2" id="KW-0722">Serine protease inhibitor</keyword>
<feature type="domain" description="Serpin" evidence="3">
    <location>
        <begin position="1"/>
        <end position="145"/>
    </location>
</feature>
<proteinExistence type="predicted"/>
<protein>
    <recommendedName>
        <fullName evidence="3">Serpin domain-containing protein</fullName>
    </recommendedName>
</protein>
<organism evidence="4 5">
    <name type="scientific">Polypedilum vanderplanki</name>
    <name type="common">Sleeping chironomid midge</name>
    <dbReference type="NCBI Taxonomy" id="319348"/>
    <lineage>
        <taxon>Eukaryota</taxon>
        <taxon>Metazoa</taxon>
        <taxon>Ecdysozoa</taxon>
        <taxon>Arthropoda</taxon>
        <taxon>Hexapoda</taxon>
        <taxon>Insecta</taxon>
        <taxon>Pterygota</taxon>
        <taxon>Neoptera</taxon>
        <taxon>Endopterygota</taxon>
        <taxon>Diptera</taxon>
        <taxon>Nematocera</taxon>
        <taxon>Chironomoidea</taxon>
        <taxon>Chironomidae</taxon>
        <taxon>Chironominae</taxon>
        <taxon>Polypedilum</taxon>
        <taxon>Polypedilum</taxon>
    </lineage>
</organism>
<accession>A0A9J6CM50</accession>
<evidence type="ECO:0000256" key="2">
    <source>
        <dbReference type="ARBA" id="ARBA00022900"/>
    </source>
</evidence>
<dbReference type="PROSITE" id="PS00284">
    <property type="entry name" value="SERPIN"/>
    <property type="match status" value="1"/>
</dbReference>
<dbReference type="InterPro" id="IPR023796">
    <property type="entry name" value="Serpin_dom"/>
</dbReference>
<dbReference type="SUPFAM" id="SSF56574">
    <property type="entry name" value="Serpins"/>
    <property type="match status" value="1"/>
</dbReference>
<dbReference type="Proteomes" id="UP001107558">
    <property type="component" value="Chromosome 1"/>
</dbReference>
<dbReference type="Gene3D" id="2.30.39.10">
    <property type="entry name" value="Alpha-1-antitrypsin, domain 1"/>
    <property type="match status" value="1"/>
</dbReference>